<sequence>MLSSDGTSGNPCVSEREVNWSTGRSMGQHVRSIGRFGLSRATTDVGPHGIRRGIRVNCKTSLSLLSWSSRCAPTSKNSSSSTAMVAAGVVTREATGEGTIKDASEIGNEADDHSDLELCPTLKVLGTGPFARSRARRLAALYPKPIGSSAVVPQPGLPAIADPQMHPPFLQSQTLVL</sequence>
<organism evidence="1">
    <name type="scientific">Tanacetum cinerariifolium</name>
    <name type="common">Dalmatian daisy</name>
    <name type="synonym">Chrysanthemum cinerariifolium</name>
    <dbReference type="NCBI Taxonomy" id="118510"/>
    <lineage>
        <taxon>Eukaryota</taxon>
        <taxon>Viridiplantae</taxon>
        <taxon>Streptophyta</taxon>
        <taxon>Embryophyta</taxon>
        <taxon>Tracheophyta</taxon>
        <taxon>Spermatophyta</taxon>
        <taxon>Magnoliopsida</taxon>
        <taxon>eudicotyledons</taxon>
        <taxon>Gunneridae</taxon>
        <taxon>Pentapetalae</taxon>
        <taxon>asterids</taxon>
        <taxon>campanulids</taxon>
        <taxon>Asterales</taxon>
        <taxon>Asteraceae</taxon>
        <taxon>Asteroideae</taxon>
        <taxon>Anthemideae</taxon>
        <taxon>Anthemidinae</taxon>
        <taxon>Tanacetum</taxon>
    </lineage>
</organism>
<accession>A0A6L2N8Z3</accession>
<comment type="caution">
    <text evidence="1">The sequence shown here is derived from an EMBL/GenBank/DDBJ whole genome shotgun (WGS) entry which is preliminary data.</text>
</comment>
<reference evidence="1" key="1">
    <citation type="journal article" date="2019" name="Sci. Rep.">
        <title>Draft genome of Tanacetum cinerariifolium, the natural source of mosquito coil.</title>
        <authorList>
            <person name="Yamashiro T."/>
            <person name="Shiraishi A."/>
            <person name="Satake H."/>
            <person name="Nakayama K."/>
        </authorList>
    </citation>
    <scope>NUCLEOTIDE SEQUENCE</scope>
</reference>
<protein>
    <submittedName>
        <fullName evidence="1">Uncharacterized protein</fullName>
    </submittedName>
</protein>
<name>A0A6L2N8Z3_TANCI</name>
<proteinExistence type="predicted"/>
<dbReference type="AlphaFoldDB" id="A0A6L2N8Z3"/>
<evidence type="ECO:0000313" key="1">
    <source>
        <dbReference type="EMBL" id="GEU82668.1"/>
    </source>
</evidence>
<dbReference type="EMBL" id="BKCJ010008525">
    <property type="protein sequence ID" value="GEU82668.1"/>
    <property type="molecule type" value="Genomic_DNA"/>
</dbReference>
<gene>
    <name evidence="1" type="ORF">Tci_054646</name>
</gene>